<dbReference type="OrthoDB" id="2066029at2"/>
<comment type="caution">
    <text evidence="2">The sequence shown here is derived from an EMBL/GenBank/DDBJ whole genome shotgun (WGS) entry which is preliminary data.</text>
</comment>
<dbReference type="InterPro" id="IPR025624">
    <property type="entry name" value="PcfK"/>
</dbReference>
<feature type="compositionally biased region" description="Polar residues" evidence="1">
    <location>
        <begin position="8"/>
        <end position="28"/>
    </location>
</feature>
<reference evidence="2 3" key="1">
    <citation type="journal article" date="2014" name="Genome Announc.">
        <title>Draft genome sequences of the altered schaedler flora, a defined bacterial community from gnotobiotic mice.</title>
        <authorList>
            <person name="Wannemuehler M.J."/>
            <person name="Overstreet A.M."/>
            <person name="Ward D.V."/>
            <person name="Phillips G.J."/>
        </authorList>
    </citation>
    <scope>NUCLEOTIDE SEQUENCE [LARGE SCALE GENOMIC DNA]</scope>
    <source>
        <strain evidence="2 3">ASF492</strain>
    </source>
</reference>
<dbReference type="Proteomes" id="UP000012589">
    <property type="component" value="Unassembled WGS sequence"/>
</dbReference>
<feature type="region of interest" description="Disordered" evidence="1">
    <location>
        <begin position="283"/>
        <end position="364"/>
    </location>
</feature>
<dbReference type="PATRIC" id="fig|1235802.3.peg.6023"/>
<keyword evidence="3" id="KW-1185">Reference proteome</keyword>
<protein>
    <submittedName>
        <fullName evidence="2">Uncharacterized protein</fullName>
    </submittedName>
</protein>
<dbReference type="AlphaFoldDB" id="N1ZPY1"/>
<dbReference type="eggNOG" id="ENOG5032WQ4">
    <property type="taxonomic scope" value="Bacteria"/>
</dbReference>
<feature type="compositionally biased region" description="Basic and acidic residues" evidence="1">
    <location>
        <begin position="283"/>
        <end position="314"/>
    </location>
</feature>
<gene>
    <name evidence="2" type="ORF">C823_05702</name>
</gene>
<name>N1ZPY1_9FIRM</name>
<feature type="region of interest" description="Disordered" evidence="1">
    <location>
        <begin position="164"/>
        <end position="206"/>
    </location>
</feature>
<feature type="compositionally biased region" description="Basic and acidic residues" evidence="1">
    <location>
        <begin position="195"/>
        <end position="206"/>
    </location>
</feature>
<evidence type="ECO:0000313" key="3">
    <source>
        <dbReference type="Proteomes" id="UP000012589"/>
    </source>
</evidence>
<evidence type="ECO:0000256" key="1">
    <source>
        <dbReference type="SAM" id="MobiDB-lite"/>
    </source>
</evidence>
<dbReference type="HOGENOM" id="CLU_902273_0_0_9"/>
<dbReference type="STRING" id="1235802.C823_05702"/>
<evidence type="ECO:0000313" key="2">
    <source>
        <dbReference type="EMBL" id="EMZ19067.1"/>
    </source>
</evidence>
<dbReference type="EMBL" id="AQFT01000178">
    <property type="protein sequence ID" value="EMZ19067.1"/>
    <property type="molecule type" value="Genomic_DNA"/>
</dbReference>
<feature type="region of interest" description="Disordered" evidence="1">
    <location>
        <begin position="1"/>
        <end position="53"/>
    </location>
</feature>
<accession>N1ZPY1</accession>
<organism evidence="2 3">
    <name type="scientific">Eubacterium plexicaudatum ASF492</name>
    <dbReference type="NCBI Taxonomy" id="1235802"/>
    <lineage>
        <taxon>Bacteria</taxon>
        <taxon>Bacillati</taxon>
        <taxon>Bacillota</taxon>
        <taxon>Clostridia</taxon>
        <taxon>Eubacteriales</taxon>
        <taxon>Eubacteriaceae</taxon>
        <taxon>Eubacterium</taxon>
    </lineage>
</organism>
<feature type="compositionally biased region" description="Basic and acidic residues" evidence="1">
    <location>
        <begin position="321"/>
        <end position="332"/>
    </location>
</feature>
<dbReference type="Pfam" id="PF14058">
    <property type="entry name" value="PcfK"/>
    <property type="match status" value="1"/>
</dbReference>
<proteinExistence type="predicted"/>
<sequence>MEGKNLQAAFSNPELSEQSRKALQSETWQKAREAMGADAPGIKADASARTERNDEFHHGDWKAVLHEYVRTAYKSGKSVHGITSGGTVYQFMEKDDKVTFYDADGNTLFHVGYEQLDKEYAEMMERQGTESADCQIKKEIEEGGEEGIKCSGDIGEKCDKYEPVQSEDSGAEDMDKDHALVNPPGGKETSGPVKSHAEKKLKNELKKAKDKSFAEPVIEYLIKRCGEDEGLSQDVMQEHKTWEKCYDYIYSQAQKSAQKGARSCAVRDDIVCEWAEDYYHKDDKVEEERKAKKAAESKKKAEERKAKAKEEAAKKAVGAKENQDTKAPDKTEAVSGGPKKGHAKPKKNTRDMEGQMDMFSMMDI</sequence>